<feature type="region of interest" description="Disordered" evidence="1">
    <location>
        <begin position="1"/>
        <end position="51"/>
    </location>
</feature>
<dbReference type="HOGENOM" id="CLU_2726500_0_0_1"/>
<dbReference type="Gramene" id="ONIVA10G06760.1">
    <property type="protein sequence ID" value="ONIVA10G06760.1"/>
    <property type="gene ID" value="ONIVA10G06760"/>
</dbReference>
<reference evidence="2" key="2">
    <citation type="submission" date="2018-04" db="EMBL/GenBank/DDBJ databases">
        <title>OnivRS2 (Oryza nivara Reference Sequence Version 2).</title>
        <authorList>
            <person name="Zhang J."/>
            <person name="Kudrna D."/>
            <person name="Lee S."/>
            <person name="Talag J."/>
            <person name="Rajasekar S."/>
            <person name="Welchert J."/>
            <person name="Hsing Y.-I."/>
            <person name="Wing R.A."/>
        </authorList>
    </citation>
    <scope>NUCLEOTIDE SEQUENCE [LARGE SCALE GENOMIC DNA]</scope>
</reference>
<proteinExistence type="predicted"/>
<dbReference type="Proteomes" id="UP000006591">
    <property type="component" value="Chromosome 10"/>
</dbReference>
<keyword evidence="3" id="KW-1185">Reference proteome</keyword>
<organism evidence="2">
    <name type="scientific">Oryza nivara</name>
    <name type="common">Indian wild rice</name>
    <name type="synonym">Oryza sativa f. spontanea</name>
    <dbReference type="NCBI Taxonomy" id="4536"/>
    <lineage>
        <taxon>Eukaryota</taxon>
        <taxon>Viridiplantae</taxon>
        <taxon>Streptophyta</taxon>
        <taxon>Embryophyta</taxon>
        <taxon>Tracheophyta</taxon>
        <taxon>Spermatophyta</taxon>
        <taxon>Magnoliopsida</taxon>
        <taxon>Liliopsida</taxon>
        <taxon>Poales</taxon>
        <taxon>Poaceae</taxon>
        <taxon>BOP clade</taxon>
        <taxon>Oryzoideae</taxon>
        <taxon>Oryzeae</taxon>
        <taxon>Oryzinae</taxon>
        <taxon>Oryza</taxon>
    </lineage>
</organism>
<name>A0A0E0IR28_ORYNI</name>
<evidence type="ECO:0000256" key="1">
    <source>
        <dbReference type="SAM" id="MobiDB-lite"/>
    </source>
</evidence>
<protein>
    <submittedName>
        <fullName evidence="2">Uncharacterized protein</fullName>
    </submittedName>
</protein>
<reference evidence="2" key="1">
    <citation type="submission" date="2015-04" db="UniProtKB">
        <authorList>
            <consortium name="EnsemblPlants"/>
        </authorList>
    </citation>
    <scope>IDENTIFICATION</scope>
    <source>
        <strain evidence="2">SL10</strain>
    </source>
</reference>
<sequence length="72" mass="7658">MAAGRAAALPEQMPQPQLWKPGGRALLTSPCPPARRAPQQPPSADGDWGWGLAEVRGDGQMTQMGKFGSHLH</sequence>
<dbReference type="EnsemblPlants" id="ONIVA10G06760.1">
    <property type="protein sequence ID" value="ONIVA10G06760.1"/>
    <property type="gene ID" value="ONIVA10G06760"/>
</dbReference>
<feature type="compositionally biased region" description="Pro residues" evidence="1">
    <location>
        <begin position="30"/>
        <end position="41"/>
    </location>
</feature>
<accession>A0A0E0IR28</accession>
<dbReference type="AlphaFoldDB" id="A0A0E0IR28"/>
<evidence type="ECO:0000313" key="2">
    <source>
        <dbReference type="EnsemblPlants" id="ONIVA10G06760.1"/>
    </source>
</evidence>
<evidence type="ECO:0000313" key="3">
    <source>
        <dbReference type="Proteomes" id="UP000006591"/>
    </source>
</evidence>